<organism evidence="3 4">
    <name type="scientific">Stenotrophobium rhamnosiphilum</name>
    <dbReference type="NCBI Taxonomy" id="2029166"/>
    <lineage>
        <taxon>Bacteria</taxon>
        <taxon>Pseudomonadati</taxon>
        <taxon>Pseudomonadota</taxon>
        <taxon>Gammaproteobacteria</taxon>
        <taxon>Nevskiales</taxon>
        <taxon>Nevskiaceae</taxon>
        <taxon>Stenotrophobium</taxon>
    </lineage>
</organism>
<dbReference type="Proteomes" id="UP000244248">
    <property type="component" value="Unassembled WGS sequence"/>
</dbReference>
<keyword evidence="2" id="KW-0560">Oxidoreductase</keyword>
<comment type="caution">
    <text evidence="3">The sequence shown here is derived from an EMBL/GenBank/DDBJ whole genome shotgun (WGS) entry which is preliminary data.</text>
</comment>
<accession>A0A2T5MET4</accession>
<dbReference type="Gene3D" id="3.40.50.720">
    <property type="entry name" value="NAD(P)-binding Rossmann-like Domain"/>
    <property type="match status" value="1"/>
</dbReference>
<dbReference type="InterPro" id="IPR020904">
    <property type="entry name" value="Sc_DH/Rdtase_CS"/>
</dbReference>
<dbReference type="PANTHER" id="PTHR42901:SF1">
    <property type="entry name" value="ALCOHOL DEHYDROGENASE"/>
    <property type="match status" value="1"/>
</dbReference>
<dbReference type="InterPro" id="IPR002347">
    <property type="entry name" value="SDR_fam"/>
</dbReference>
<dbReference type="InterPro" id="IPR036291">
    <property type="entry name" value="NAD(P)-bd_dom_sf"/>
</dbReference>
<evidence type="ECO:0000256" key="1">
    <source>
        <dbReference type="ARBA" id="ARBA00006484"/>
    </source>
</evidence>
<dbReference type="Pfam" id="PF00106">
    <property type="entry name" value="adh_short"/>
    <property type="match status" value="1"/>
</dbReference>
<dbReference type="GO" id="GO:0016491">
    <property type="term" value="F:oxidoreductase activity"/>
    <property type="evidence" value="ECO:0007669"/>
    <property type="project" value="UniProtKB-KW"/>
</dbReference>
<dbReference type="PANTHER" id="PTHR42901">
    <property type="entry name" value="ALCOHOL DEHYDROGENASE"/>
    <property type="match status" value="1"/>
</dbReference>
<dbReference type="SUPFAM" id="SSF51735">
    <property type="entry name" value="NAD(P)-binding Rossmann-fold domains"/>
    <property type="match status" value="1"/>
</dbReference>
<dbReference type="OrthoDB" id="9790785at2"/>
<keyword evidence="4" id="KW-1185">Reference proteome</keyword>
<dbReference type="PROSITE" id="PS00061">
    <property type="entry name" value="ADH_SHORT"/>
    <property type="match status" value="1"/>
</dbReference>
<dbReference type="RefSeq" id="WP_107940664.1">
    <property type="nucleotide sequence ID" value="NZ_QANS01000004.1"/>
</dbReference>
<evidence type="ECO:0000313" key="3">
    <source>
        <dbReference type="EMBL" id="PTU31077.1"/>
    </source>
</evidence>
<protein>
    <submittedName>
        <fullName evidence="3">SDR family oxidoreductase</fullName>
    </submittedName>
</protein>
<comment type="similarity">
    <text evidence="1">Belongs to the short-chain dehydrogenases/reductases (SDR) family.</text>
</comment>
<evidence type="ECO:0000256" key="2">
    <source>
        <dbReference type="ARBA" id="ARBA00023002"/>
    </source>
</evidence>
<proteinExistence type="inferred from homology"/>
<gene>
    <name evidence="3" type="ORF">CJD38_12355</name>
</gene>
<evidence type="ECO:0000313" key="4">
    <source>
        <dbReference type="Proteomes" id="UP000244248"/>
    </source>
</evidence>
<dbReference type="AlphaFoldDB" id="A0A2T5MET4"/>
<dbReference type="PRINTS" id="PR00081">
    <property type="entry name" value="GDHRDH"/>
</dbReference>
<name>A0A2T5MET4_9GAMM</name>
<reference evidence="3 4" key="1">
    <citation type="submission" date="2018-04" db="EMBL/GenBank/DDBJ databases">
        <title>Novel species isolated from glacier.</title>
        <authorList>
            <person name="Liu Q."/>
            <person name="Xin Y.-H."/>
        </authorList>
    </citation>
    <scope>NUCLEOTIDE SEQUENCE [LARGE SCALE GENOMIC DNA]</scope>
    <source>
        <strain evidence="3 4">GT1R17</strain>
    </source>
</reference>
<sequence>MSAALPHDYTPKFGLLKDRIILVTGAGDGLGRATALACAGLGATVILLGRTVPKLEKVYDEILKGGGATPAIYPMNLVGATWANYEELAETLEREFGKLDGIVHSAAHFKAFAALEDMDPREWVEGLQVNLTAAYTLTRLCLPLMRKSSDASVVFVSDSSGRNAKAFHGIYGIAKTAVEAMAKTWAQETELEPGLRINTYDPGALRTQIRVKGYPGELMDKIPAPETAVPALLWLLGPDSRGKSGHAF</sequence>
<dbReference type="EMBL" id="QANS01000004">
    <property type="protein sequence ID" value="PTU31077.1"/>
    <property type="molecule type" value="Genomic_DNA"/>
</dbReference>